<dbReference type="InterPro" id="IPR013752">
    <property type="entry name" value="KPA_reductase"/>
</dbReference>
<dbReference type="GO" id="GO:0005737">
    <property type="term" value="C:cytoplasm"/>
    <property type="evidence" value="ECO:0007669"/>
    <property type="project" value="TreeGrafter"/>
</dbReference>
<evidence type="ECO:0000256" key="6">
    <source>
        <dbReference type="ARBA" id="ARBA00022857"/>
    </source>
</evidence>
<dbReference type="EC" id="1.1.1.169" evidence="3 10"/>
<comment type="pathway">
    <text evidence="1 10">Cofactor biosynthesis; (R)-pantothenate biosynthesis; (R)-pantoate from 3-methyl-2-oxobutanoate: step 2/2.</text>
</comment>
<keyword evidence="14" id="KW-1185">Reference proteome</keyword>
<dbReference type="Gene3D" id="1.10.1040.10">
    <property type="entry name" value="N-(1-d-carboxylethyl)-l-norvaline Dehydrogenase, domain 2"/>
    <property type="match status" value="1"/>
</dbReference>
<feature type="domain" description="Ketopantoate reductase N-terminal" evidence="11">
    <location>
        <begin position="4"/>
        <end position="146"/>
    </location>
</feature>
<evidence type="ECO:0000256" key="2">
    <source>
        <dbReference type="ARBA" id="ARBA00007870"/>
    </source>
</evidence>
<comment type="catalytic activity">
    <reaction evidence="9 10">
        <text>(R)-pantoate + NADP(+) = 2-dehydropantoate + NADPH + H(+)</text>
        <dbReference type="Rhea" id="RHEA:16233"/>
        <dbReference type="ChEBI" id="CHEBI:11561"/>
        <dbReference type="ChEBI" id="CHEBI:15378"/>
        <dbReference type="ChEBI" id="CHEBI:15980"/>
        <dbReference type="ChEBI" id="CHEBI:57783"/>
        <dbReference type="ChEBI" id="CHEBI:58349"/>
        <dbReference type="EC" id="1.1.1.169"/>
    </reaction>
</comment>
<protein>
    <recommendedName>
        <fullName evidence="4 10">2-dehydropantoate 2-reductase</fullName>
        <ecNumber evidence="3 10">1.1.1.169</ecNumber>
    </recommendedName>
    <alternativeName>
        <fullName evidence="8 10">Ketopantoate reductase</fullName>
    </alternativeName>
</protein>
<dbReference type="NCBIfam" id="TIGR00745">
    <property type="entry name" value="apbA_panE"/>
    <property type="match status" value="1"/>
</dbReference>
<dbReference type="GO" id="GO:0008677">
    <property type="term" value="F:2-dehydropantoate 2-reductase activity"/>
    <property type="evidence" value="ECO:0007669"/>
    <property type="project" value="UniProtKB-EC"/>
</dbReference>
<evidence type="ECO:0000256" key="8">
    <source>
        <dbReference type="ARBA" id="ARBA00032024"/>
    </source>
</evidence>
<evidence type="ECO:0000256" key="1">
    <source>
        <dbReference type="ARBA" id="ARBA00004994"/>
    </source>
</evidence>
<gene>
    <name evidence="13" type="ORF">GCM10011614_05330</name>
</gene>
<dbReference type="Pfam" id="PF08546">
    <property type="entry name" value="ApbA_C"/>
    <property type="match status" value="1"/>
</dbReference>
<evidence type="ECO:0000256" key="10">
    <source>
        <dbReference type="RuleBase" id="RU362068"/>
    </source>
</evidence>
<comment type="similarity">
    <text evidence="2 10">Belongs to the ketopantoate reductase family.</text>
</comment>
<feature type="domain" description="Ketopantoate reductase C-terminal" evidence="12">
    <location>
        <begin position="177"/>
        <end position="299"/>
    </location>
</feature>
<organism evidence="13 14">
    <name type="scientific">Novosphingobium colocasiae</name>
    <dbReference type="NCBI Taxonomy" id="1256513"/>
    <lineage>
        <taxon>Bacteria</taxon>
        <taxon>Pseudomonadati</taxon>
        <taxon>Pseudomonadota</taxon>
        <taxon>Alphaproteobacteria</taxon>
        <taxon>Sphingomonadales</taxon>
        <taxon>Sphingomonadaceae</taxon>
        <taxon>Novosphingobium</taxon>
    </lineage>
</organism>
<dbReference type="InterPro" id="IPR036291">
    <property type="entry name" value="NAD(P)-bd_dom_sf"/>
</dbReference>
<dbReference type="PANTHER" id="PTHR21708">
    <property type="entry name" value="PROBABLE 2-DEHYDROPANTOATE 2-REDUCTASE"/>
    <property type="match status" value="1"/>
</dbReference>
<dbReference type="Proteomes" id="UP000648075">
    <property type="component" value="Unassembled WGS sequence"/>
</dbReference>
<dbReference type="InterPro" id="IPR013332">
    <property type="entry name" value="KPR_N"/>
</dbReference>
<dbReference type="SUPFAM" id="SSF48179">
    <property type="entry name" value="6-phosphogluconate dehydrogenase C-terminal domain-like"/>
    <property type="match status" value="1"/>
</dbReference>
<dbReference type="RefSeq" id="WP_189619520.1">
    <property type="nucleotide sequence ID" value="NZ_BMZA01000001.1"/>
</dbReference>
<dbReference type="SUPFAM" id="SSF51735">
    <property type="entry name" value="NAD(P)-binding Rossmann-fold domains"/>
    <property type="match status" value="1"/>
</dbReference>
<dbReference type="AlphaFoldDB" id="A0A918PA31"/>
<evidence type="ECO:0000256" key="3">
    <source>
        <dbReference type="ARBA" id="ARBA00013014"/>
    </source>
</evidence>
<dbReference type="InterPro" id="IPR013328">
    <property type="entry name" value="6PGD_dom2"/>
</dbReference>
<evidence type="ECO:0000256" key="9">
    <source>
        <dbReference type="ARBA" id="ARBA00048793"/>
    </source>
</evidence>
<keyword evidence="5 10" id="KW-0566">Pantothenate biosynthesis</keyword>
<dbReference type="PANTHER" id="PTHR21708:SF26">
    <property type="entry name" value="2-DEHYDROPANTOATE 2-REDUCTASE"/>
    <property type="match status" value="1"/>
</dbReference>
<name>A0A918PA31_9SPHN</name>
<evidence type="ECO:0000256" key="7">
    <source>
        <dbReference type="ARBA" id="ARBA00023002"/>
    </source>
</evidence>
<keyword evidence="7 10" id="KW-0560">Oxidoreductase</keyword>
<evidence type="ECO:0000313" key="13">
    <source>
        <dbReference type="EMBL" id="GGY93305.1"/>
    </source>
</evidence>
<accession>A0A918PA31</accession>
<dbReference type="Pfam" id="PF02558">
    <property type="entry name" value="ApbA"/>
    <property type="match status" value="1"/>
</dbReference>
<reference evidence="13" key="1">
    <citation type="journal article" date="2014" name="Int. J. Syst. Evol. Microbiol.">
        <title>Complete genome sequence of Corynebacterium casei LMG S-19264T (=DSM 44701T), isolated from a smear-ripened cheese.</title>
        <authorList>
            <consortium name="US DOE Joint Genome Institute (JGI-PGF)"/>
            <person name="Walter F."/>
            <person name="Albersmeier A."/>
            <person name="Kalinowski J."/>
            <person name="Ruckert C."/>
        </authorList>
    </citation>
    <scope>NUCLEOTIDE SEQUENCE</scope>
    <source>
        <strain evidence="13">KCTC 32255</strain>
    </source>
</reference>
<evidence type="ECO:0000256" key="4">
    <source>
        <dbReference type="ARBA" id="ARBA00019465"/>
    </source>
</evidence>
<sequence>MRCLVAGAGALGSMFAARLTAAGFDCRLFARGERARWLRLHGVVIEDAAGVTTATPVAVVEAGPNLAPADLVLVCAKSPALPRLLADIAQALTAPAVLVTVQNGVEAHETIAALRPECEIVAGRLHGFFEMAGQTVRHVGVLPTLAYGHTHGPDLGGEDTLAALLGGIGMAGERSADIETALWRKFLLGAAVGGTALALGLHVGMVCSAPEGAALFRAAMADIAALAATRGVMLDPAAIEATFAYAAAFPADATSSLQRDVEAGRASEYDALPGAVLRLARAAGIPVPAFARIDALIRARGLLAGTPPA</sequence>
<evidence type="ECO:0000313" key="14">
    <source>
        <dbReference type="Proteomes" id="UP000648075"/>
    </source>
</evidence>
<proteinExistence type="inferred from homology"/>
<dbReference type="EMBL" id="BMZA01000001">
    <property type="protein sequence ID" value="GGY93305.1"/>
    <property type="molecule type" value="Genomic_DNA"/>
</dbReference>
<dbReference type="GO" id="GO:0015940">
    <property type="term" value="P:pantothenate biosynthetic process"/>
    <property type="evidence" value="ECO:0007669"/>
    <property type="project" value="UniProtKB-KW"/>
</dbReference>
<dbReference type="InterPro" id="IPR051402">
    <property type="entry name" value="KPR-Related"/>
</dbReference>
<dbReference type="Gene3D" id="3.40.50.720">
    <property type="entry name" value="NAD(P)-binding Rossmann-like Domain"/>
    <property type="match status" value="1"/>
</dbReference>
<dbReference type="InterPro" id="IPR003710">
    <property type="entry name" value="ApbA"/>
</dbReference>
<keyword evidence="6 10" id="KW-0521">NADP</keyword>
<evidence type="ECO:0000256" key="5">
    <source>
        <dbReference type="ARBA" id="ARBA00022655"/>
    </source>
</evidence>
<evidence type="ECO:0000259" key="12">
    <source>
        <dbReference type="Pfam" id="PF08546"/>
    </source>
</evidence>
<comment type="function">
    <text evidence="10">Catalyzes the NADPH-dependent reduction of ketopantoate into pantoic acid.</text>
</comment>
<evidence type="ECO:0000259" key="11">
    <source>
        <dbReference type="Pfam" id="PF02558"/>
    </source>
</evidence>
<reference evidence="13" key="2">
    <citation type="submission" date="2020-09" db="EMBL/GenBank/DDBJ databases">
        <authorList>
            <person name="Sun Q."/>
            <person name="Kim S."/>
        </authorList>
    </citation>
    <scope>NUCLEOTIDE SEQUENCE</scope>
    <source>
        <strain evidence="13">KCTC 32255</strain>
    </source>
</reference>
<dbReference type="InterPro" id="IPR008927">
    <property type="entry name" value="6-PGluconate_DH-like_C_sf"/>
</dbReference>
<comment type="caution">
    <text evidence="13">The sequence shown here is derived from an EMBL/GenBank/DDBJ whole genome shotgun (WGS) entry which is preliminary data.</text>
</comment>